<proteinExistence type="predicted"/>
<reference evidence="2 3" key="2">
    <citation type="submission" date="2020-05" db="EMBL/GenBank/DDBJ databases">
        <title>Draft genome sequence of Desulfovibrio sp. strainFSS-1.</title>
        <authorList>
            <person name="Shimoshige H."/>
            <person name="Kobayashi H."/>
            <person name="Maekawa T."/>
        </authorList>
    </citation>
    <scope>NUCLEOTIDE SEQUENCE [LARGE SCALE GENOMIC DNA]</scope>
    <source>
        <strain evidence="2 3">SIID29052-01</strain>
    </source>
</reference>
<evidence type="ECO:0008006" key="4">
    <source>
        <dbReference type="Google" id="ProtNLM"/>
    </source>
</evidence>
<keyword evidence="3" id="KW-1185">Reference proteome</keyword>
<organism evidence="2 3">
    <name type="scientific">Fundidesulfovibrio magnetotacticus</name>
    <dbReference type="NCBI Taxonomy" id="2730080"/>
    <lineage>
        <taxon>Bacteria</taxon>
        <taxon>Pseudomonadati</taxon>
        <taxon>Thermodesulfobacteriota</taxon>
        <taxon>Desulfovibrionia</taxon>
        <taxon>Desulfovibrionales</taxon>
        <taxon>Desulfovibrionaceae</taxon>
        <taxon>Fundidesulfovibrio</taxon>
    </lineage>
</organism>
<dbReference type="PROSITE" id="PS51257">
    <property type="entry name" value="PROKAR_LIPOPROTEIN"/>
    <property type="match status" value="1"/>
</dbReference>
<name>A0A6V8LQP6_9BACT</name>
<sequence length="369" mass="40829">MPRLAACAALCLLLAACSFGPAKLPATRMDYNLAVARSSNEEMLLNLVRMKYFEQPLFLQVGSIASSFNYTVTAGATGTFPDQRDFLRGVYYNYAPTFTGQYSDSPTVTYTPYQGQTYAQQFLAEVDLERFVVLYRAGWDIEYLLRLLVKRIGSLDHAYDARTGFDPADHARFLELTRLIAAMDDRGDLDIVTASPGKDKPNITLMTLRFKDEAEIETLAGLIGVRLRAGRTGKGHLVAKARLVPVRERELAREEQGDGGTTALAFSLRNCLRAMDVAGQGVEVPAELAARKAAFDLRPQFADVMDVRASRTRPLDAYVSVNHGGWWYSIRAEDTRSKEVLQLMLNLFALQSADPPKNTPVLTLPVGGN</sequence>
<dbReference type="Proteomes" id="UP000494245">
    <property type="component" value="Unassembled WGS sequence"/>
</dbReference>
<feature type="signal peptide" evidence="1">
    <location>
        <begin position="1"/>
        <end position="22"/>
    </location>
</feature>
<evidence type="ECO:0000256" key="1">
    <source>
        <dbReference type="SAM" id="SignalP"/>
    </source>
</evidence>
<comment type="caution">
    <text evidence="2">The sequence shown here is derived from an EMBL/GenBank/DDBJ whole genome shotgun (WGS) entry which is preliminary data.</text>
</comment>
<evidence type="ECO:0000313" key="3">
    <source>
        <dbReference type="Proteomes" id="UP000494245"/>
    </source>
</evidence>
<keyword evidence="1" id="KW-0732">Signal</keyword>
<evidence type="ECO:0000313" key="2">
    <source>
        <dbReference type="EMBL" id="GFK92881.1"/>
    </source>
</evidence>
<gene>
    <name evidence="2" type="ORF">NNJEOMEG_00709</name>
</gene>
<feature type="chain" id="PRO_5028830918" description="Lipoprotein" evidence="1">
    <location>
        <begin position="23"/>
        <end position="369"/>
    </location>
</feature>
<accession>A0A6V8LQP6</accession>
<dbReference type="EMBL" id="BLTE01000002">
    <property type="protein sequence ID" value="GFK92881.1"/>
    <property type="molecule type" value="Genomic_DNA"/>
</dbReference>
<dbReference type="RefSeq" id="WP_173081370.1">
    <property type="nucleotide sequence ID" value="NZ_BLTE01000002.1"/>
</dbReference>
<dbReference type="AlphaFoldDB" id="A0A6V8LQP6"/>
<reference evidence="2 3" key="1">
    <citation type="submission" date="2020-04" db="EMBL/GenBank/DDBJ databases">
        <authorList>
            <consortium name="Desulfovibrio sp. FSS-1 genome sequencing consortium"/>
            <person name="Shimoshige H."/>
            <person name="Kobayashi H."/>
            <person name="Maekawa T."/>
        </authorList>
    </citation>
    <scope>NUCLEOTIDE SEQUENCE [LARGE SCALE GENOMIC DNA]</scope>
    <source>
        <strain evidence="2 3">SIID29052-01</strain>
    </source>
</reference>
<protein>
    <recommendedName>
        <fullName evidence="4">Lipoprotein</fullName>
    </recommendedName>
</protein>